<name>A0A0C7N1F0_9SACH</name>
<proteinExistence type="predicted"/>
<keyword evidence="2" id="KW-1185">Reference proteome</keyword>
<dbReference type="OrthoDB" id="4035006at2759"/>
<protein>
    <submittedName>
        <fullName evidence="1">LALA0S01e08988g1_1</fullName>
    </submittedName>
</protein>
<organism evidence="1 2">
    <name type="scientific">Lachancea lanzarotensis</name>
    <dbReference type="NCBI Taxonomy" id="1245769"/>
    <lineage>
        <taxon>Eukaryota</taxon>
        <taxon>Fungi</taxon>
        <taxon>Dikarya</taxon>
        <taxon>Ascomycota</taxon>
        <taxon>Saccharomycotina</taxon>
        <taxon>Saccharomycetes</taxon>
        <taxon>Saccharomycetales</taxon>
        <taxon>Saccharomycetaceae</taxon>
        <taxon>Lachancea</taxon>
    </lineage>
</organism>
<evidence type="ECO:0000313" key="2">
    <source>
        <dbReference type="Proteomes" id="UP000054304"/>
    </source>
</evidence>
<sequence length="215" mass="24351">MLTSQLFGLVCYVLTYLRYARDNSLLNVILSVLVVVSSQVLQQMVTLYYKKSQKPSQEQAEREELTTIFNVLLKCLRYYQVIFVLQFVSSLLYHLTLDIEKDVCSWKHGYIFTDIIGEFDCGRGGKWAVFALDLGLLLCQHLAFNESFTVGGRDPHETVREASLDGFNPHEYGIFSILRFDSFKVNDTAVVFTTEGNTLGSQANKSYGSVVTHDG</sequence>
<dbReference type="AlphaFoldDB" id="A0A0C7N1F0"/>
<dbReference type="HOGENOM" id="CLU_098038_0_0_1"/>
<reference evidence="1 2" key="1">
    <citation type="submission" date="2014-12" db="EMBL/GenBank/DDBJ databases">
        <authorList>
            <person name="Neuveglise Cecile"/>
        </authorList>
    </citation>
    <scope>NUCLEOTIDE SEQUENCE [LARGE SCALE GENOMIC DNA]</scope>
    <source>
        <strain evidence="1 2">CBS 12615</strain>
    </source>
</reference>
<dbReference type="RefSeq" id="XP_022626606.1">
    <property type="nucleotide sequence ID" value="XM_022774517.1"/>
</dbReference>
<evidence type="ECO:0000313" key="1">
    <source>
        <dbReference type="EMBL" id="CEP60362.1"/>
    </source>
</evidence>
<gene>
    <name evidence="1" type="ORF">LALA0_S01e08988g</name>
</gene>
<accession>A0A0C7N1F0</accession>
<dbReference type="GeneID" id="34683743"/>
<dbReference type="Proteomes" id="UP000054304">
    <property type="component" value="Unassembled WGS sequence"/>
</dbReference>
<dbReference type="EMBL" id="LN736360">
    <property type="protein sequence ID" value="CEP60362.1"/>
    <property type="molecule type" value="Genomic_DNA"/>
</dbReference>